<keyword evidence="6" id="KW-0326">Glycosidase</keyword>
<dbReference type="GO" id="GO:0046872">
    <property type="term" value="F:metal ion binding"/>
    <property type="evidence" value="ECO:0007669"/>
    <property type="project" value="UniProtKB-KW"/>
</dbReference>
<dbReference type="GO" id="GO:0016798">
    <property type="term" value="F:hydrolase activity, acting on glycosyl bonds"/>
    <property type="evidence" value="ECO:0007669"/>
    <property type="project" value="UniProtKB-KW"/>
</dbReference>
<comment type="cofactor">
    <cofactor evidence="1">
        <name>Zn(2+)</name>
        <dbReference type="ChEBI" id="CHEBI:29105"/>
    </cofactor>
</comment>
<feature type="domain" description="Macro" evidence="9">
    <location>
        <begin position="72"/>
        <end position="262"/>
    </location>
</feature>
<dbReference type="PANTHER" id="PTHR11106">
    <property type="entry name" value="GANGLIOSIDE INDUCED DIFFERENTIATION ASSOCIATED PROTEIN 2-RELATED"/>
    <property type="match status" value="1"/>
</dbReference>
<comment type="catalytic activity">
    <reaction evidence="7">
        <text>4-O-(ADP-D-ribosyl)-L-aspartyl-[protein] + H2O = L-aspartyl-[protein] + ADP-D-ribose + H(+)</text>
        <dbReference type="Rhea" id="RHEA:54428"/>
        <dbReference type="Rhea" id="RHEA-COMP:9867"/>
        <dbReference type="Rhea" id="RHEA-COMP:13832"/>
        <dbReference type="ChEBI" id="CHEBI:15377"/>
        <dbReference type="ChEBI" id="CHEBI:15378"/>
        <dbReference type="ChEBI" id="CHEBI:29961"/>
        <dbReference type="ChEBI" id="CHEBI:57967"/>
        <dbReference type="ChEBI" id="CHEBI:138102"/>
    </reaction>
    <physiologicalReaction direction="left-to-right" evidence="7">
        <dbReference type="Rhea" id="RHEA:54429"/>
    </physiologicalReaction>
</comment>
<protein>
    <recommendedName>
        <fullName evidence="2">Protein-ADP-ribose hydrolase</fullName>
    </recommendedName>
</protein>
<keyword evidence="5" id="KW-0862">Zinc</keyword>
<reference evidence="10 11" key="1">
    <citation type="submission" date="2011-08" db="EMBL/GenBank/DDBJ databases">
        <title>The Genome Sequence of Oribacterium sp. ACB7.</title>
        <authorList>
            <consortium name="The Broad Institute Genome Sequencing Platform"/>
            <person name="Earl A."/>
            <person name="Ward D."/>
            <person name="Feldgarden M."/>
            <person name="Gevers D."/>
            <person name="Sizova M."/>
            <person name="Hazen A."/>
            <person name="Epstein S."/>
            <person name="Young S.K."/>
            <person name="Zeng Q."/>
            <person name="Gargeya S."/>
            <person name="Fitzgerald M."/>
            <person name="Haas B."/>
            <person name="Abouelleil A."/>
            <person name="Alvarado L."/>
            <person name="Arachchi H.M."/>
            <person name="Berlin A."/>
            <person name="Brown A."/>
            <person name="Chapman S.B."/>
            <person name="Chen Z."/>
            <person name="Dunbar C."/>
            <person name="Freedman E."/>
            <person name="Gearin G."/>
            <person name="Gellesch M."/>
            <person name="Goldberg J."/>
            <person name="Griggs A."/>
            <person name="Gujja S."/>
            <person name="Heiman D."/>
            <person name="Howarth C."/>
            <person name="Larson L."/>
            <person name="Lui A."/>
            <person name="MacDonald P.J.P."/>
            <person name="Montmayeur A."/>
            <person name="Murphy C."/>
            <person name="Neiman D."/>
            <person name="Pearson M."/>
            <person name="Priest M."/>
            <person name="Roberts A."/>
            <person name="Saif S."/>
            <person name="Shea T."/>
            <person name="Shenoy N."/>
            <person name="Sisk P."/>
            <person name="Stolte C."/>
            <person name="Sykes S."/>
            <person name="Wortman J."/>
            <person name="Nusbaum C."/>
            <person name="Birren B."/>
        </authorList>
    </citation>
    <scope>NUCLEOTIDE SEQUENCE [LARGE SCALE GENOMIC DNA]</scope>
    <source>
        <strain evidence="10 11">ACB7</strain>
    </source>
</reference>
<dbReference type="CDD" id="cd02908">
    <property type="entry name" value="Macro_OAADPr_deacetylase"/>
    <property type="match status" value="1"/>
</dbReference>
<dbReference type="RefSeq" id="WP_009536058.1">
    <property type="nucleotide sequence ID" value="NZ_JH414504.1"/>
</dbReference>
<evidence type="ECO:0000313" key="11">
    <source>
        <dbReference type="Proteomes" id="UP000003527"/>
    </source>
</evidence>
<dbReference type="AlphaFoldDB" id="G9WT80"/>
<comment type="caution">
    <text evidence="10">The sequence shown here is derived from an EMBL/GenBank/DDBJ whole genome shotgun (WGS) entry which is preliminary data.</text>
</comment>
<dbReference type="Pfam" id="PF01661">
    <property type="entry name" value="Macro"/>
    <property type="match status" value="1"/>
</dbReference>
<dbReference type="PATRIC" id="fig|796944.3.peg.824"/>
<evidence type="ECO:0000256" key="6">
    <source>
        <dbReference type="ARBA" id="ARBA00023295"/>
    </source>
</evidence>
<evidence type="ECO:0000256" key="5">
    <source>
        <dbReference type="ARBA" id="ARBA00022833"/>
    </source>
</evidence>
<keyword evidence="4" id="KW-0378">Hydrolase</keyword>
<dbReference type="PANTHER" id="PTHR11106:SF121">
    <property type="entry name" value="ADP-RIBOSE 1''-PHOSPHATE PHOSPHATASE"/>
    <property type="match status" value="1"/>
</dbReference>
<dbReference type="InterPro" id="IPR002589">
    <property type="entry name" value="Macro_dom"/>
</dbReference>
<dbReference type="Gene3D" id="3.40.220.10">
    <property type="entry name" value="Leucine Aminopeptidase, subunit E, domain 1"/>
    <property type="match status" value="1"/>
</dbReference>
<keyword evidence="3" id="KW-0479">Metal-binding</keyword>
<dbReference type="Proteomes" id="UP000003527">
    <property type="component" value="Unassembled WGS sequence"/>
</dbReference>
<evidence type="ECO:0000256" key="2">
    <source>
        <dbReference type="ARBA" id="ARBA00018852"/>
    </source>
</evidence>
<dbReference type="EMBL" id="AFZD01000012">
    <property type="protein sequence ID" value="EHL12912.1"/>
    <property type="molecule type" value="Genomic_DNA"/>
</dbReference>
<evidence type="ECO:0000256" key="3">
    <source>
        <dbReference type="ARBA" id="ARBA00022723"/>
    </source>
</evidence>
<dbReference type="InterPro" id="IPR043472">
    <property type="entry name" value="Macro_dom-like"/>
</dbReference>
<dbReference type="PROSITE" id="PS51154">
    <property type="entry name" value="MACRO"/>
    <property type="match status" value="1"/>
</dbReference>
<dbReference type="SUPFAM" id="SSF52949">
    <property type="entry name" value="Macro domain-like"/>
    <property type="match status" value="1"/>
</dbReference>
<evidence type="ECO:0000256" key="8">
    <source>
        <dbReference type="ARBA" id="ARBA00093459"/>
    </source>
</evidence>
<comment type="similarity">
    <text evidence="8">Belongs to the MacroD-type family. Zn-Macro subfamily.</text>
</comment>
<proteinExistence type="inferred from homology"/>
<dbReference type="SMART" id="SM00506">
    <property type="entry name" value="A1pp"/>
    <property type="match status" value="1"/>
</dbReference>
<name>G9WT80_9FIRM</name>
<dbReference type="NCBIfam" id="NF003163">
    <property type="entry name" value="PRK04143.1"/>
    <property type="match status" value="1"/>
</dbReference>
<evidence type="ECO:0000256" key="1">
    <source>
        <dbReference type="ARBA" id="ARBA00001947"/>
    </source>
</evidence>
<accession>G9WT80</accession>
<keyword evidence="11" id="KW-1185">Reference proteome</keyword>
<evidence type="ECO:0000256" key="4">
    <source>
        <dbReference type="ARBA" id="ARBA00022801"/>
    </source>
</evidence>
<evidence type="ECO:0000259" key="9">
    <source>
        <dbReference type="PROSITE" id="PS51154"/>
    </source>
</evidence>
<gene>
    <name evidence="10" type="ORF">HMPREF9624_00114</name>
</gene>
<evidence type="ECO:0000313" key="10">
    <source>
        <dbReference type="EMBL" id="EHL12912.1"/>
    </source>
</evidence>
<evidence type="ECO:0000256" key="7">
    <source>
        <dbReference type="ARBA" id="ARBA00048482"/>
    </source>
</evidence>
<sequence>MNQSERRIWLIQELQKEMPEYAHYPIPKTSEEQWRLLRGLFNVRSPKEASEDFLKMQDTFLQEITREKGIVDGDSLEATALDRRLVLWQGDISTLKVDAIVNACNSALLGCFIPNHNCIDNVEHSMAGVQMRYACFRQMQEQGHEEATGQCKITPGYNLPAKYVLHTVGPIVQGELTEKEMEELKSCYRACLTKATEAKCKSVAFCCISTGVFMFPKDKAAEIAVSTVREWLDAHPESTVERVIFNVFTDEDKGIYEELLKG</sequence>
<organism evidence="10 11">
    <name type="scientific">Oribacterium asaccharolyticum ACB7</name>
    <dbReference type="NCBI Taxonomy" id="796944"/>
    <lineage>
        <taxon>Bacteria</taxon>
        <taxon>Bacillati</taxon>
        <taxon>Bacillota</taxon>
        <taxon>Clostridia</taxon>
        <taxon>Lachnospirales</taxon>
        <taxon>Lachnospiraceae</taxon>
        <taxon>Oribacterium</taxon>
    </lineage>
</organism>
<dbReference type="HOGENOM" id="CLU_046550_2_1_9"/>